<gene>
    <name evidence="2" type="ORF">GX656_02340</name>
</gene>
<keyword evidence="1" id="KW-0812">Transmembrane</keyword>
<reference evidence="2 3" key="1">
    <citation type="journal article" date="2020" name="Biotechnol. Biofuels">
        <title>New insights from the biogas microbiome by comprehensive genome-resolved metagenomics of nearly 1600 species originating from multiple anaerobic digesters.</title>
        <authorList>
            <person name="Campanaro S."/>
            <person name="Treu L."/>
            <person name="Rodriguez-R L.M."/>
            <person name="Kovalovszki A."/>
            <person name="Ziels R.M."/>
            <person name="Maus I."/>
            <person name="Zhu X."/>
            <person name="Kougias P.G."/>
            <person name="Basile A."/>
            <person name="Luo G."/>
            <person name="Schluter A."/>
            <person name="Konstantinidis K.T."/>
            <person name="Angelidaki I."/>
        </authorList>
    </citation>
    <scope>NUCLEOTIDE SEQUENCE [LARGE SCALE GENOMIC DNA]</scope>
    <source>
        <strain evidence="2">AS06rmzACSIP_65</strain>
    </source>
</reference>
<comment type="caution">
    <text evidence="2">The sequence shown here is derived from an EMBL/GenBank/DDBJ whole genome shotgun (WGS) entry which is preliminary data.</text>
</comment>
<dbReference type="AlphaFoldDB" id="A0A847D0K4"/>
<evidence type="ECO:0000256" key="1">
    <source>
        <dbReference type="SAM" id="Phobius"/>
    </source>
</evidence>
<protein>
    <submittedName>
        <fullName evidence="2">Uncharacterized protein</fullName>
    </submittedName>
</protein>
<evidence type="ECO:0000313" key="3">
    <source>
        <dbReference type="Proteomes" id="UP000545876"/>
    </source>
</evidence>
<evidence type="ECO:0000313" key="2">
    <source>
        <dbReference type="EMBL" id="NLD25455.1"/>
    </source>
</evidence>
<dbReference type="EMBL" id="JAAZBX010000007">
    <property type="protein sequence ID" value="NLD25455.1"/>
    <property type="molecule type" value="Genomic_DNA"/>
</dbReference>
<dbReference type="Proteomes" id="UP000545876">
    <property type="component" value="Unassembled WGS sequence"/>
</dbReference>
<keyword evidence="1" id="KW-1133">Transmembrane helix</keyword>
<dbReference type="InterPro" id="IPR014717">
    <property type="entry name" value="Transl_elong_EF1B/ribsomal_bS6"/>
</dbReference>
<proteinExistence type="predicted"/>
<sequence>MALPNMQKTVRKQEGISEKIKNTRLKIKDLIIPIIVSMILLFISIFVFIPMLKEAFNYRTELKEIKSKQEQLIKLKQSIESISEDQLNDDLIEVKSVIPRTLKVASFLYYIDELARLKNLTSDKISASDVNIGIVDKNKQQDSNQYKGVNGPLAYRGSLENILNFLDNFYYSSPYIVSPQNISLTKSAELWEVELSLTGYYVSEEENLVVNIYKPFKPYTDFADVMEILKEKSKKLNAPVK</sequence>
<feature type="transmembrane region" description="Helical" evidence="1">
    <location>
        <begin position="30"/>
        <end position="52"/>
    </location>
</feature>
<dbReference type="Gene3D" id="3.30.70.60">
    <property type="match status" value="1"/>
</dbReference>
<organism evidence="2 3">
    <name type="scientific">Candidatus Dojkabacteria bacterium</name>
    <dbReference type="NCBI Taxonomy" id="2099670"/>
    <lineage>
        <taxon>Bacteria</taxon>
        <taxon>Candidatus Dojkabacteria</taxon>
    </lineage>
</organism>
<accession>A0A847D0K4</accession>
<keyword evidence="1" id="KW-0472">Membrane</keyword>
<name>A0A847D0K4_9BACT</name>